<evidence type="ECO:0000259" key="4">
    <source>
        <dbReference type="PROSITE" id="PS51186"/>
    </source>
</evidence>
<dbReference type="RefSeq" id="WP_139986696.1">
    <property type="nucleotide sequence ID" value="NZ_VENP01000022.1"/>
</dbReference>
<gene>
    <name evidence="5" type="ORF">FH969_07490</name>
</gene>
<feature type="compositionally biased region" description="Low complexity" evidence="3">
    <location>
        <begin position="200"/>
        <end position="218"/>
    </location>
</feature>
<dbReference type="InterPro" id="IPR016181">
    <property type="entry name" value="Acyl_CoA_acyltransferase"/>
</dbReference>
<sequence>MGSTPTVGAPHIAVREITPADGEFLVDMVLEAVNWEREHHTRRGVLGNARLSRYAVGWGRQGDLGLVAVDLDGPRGLHVPIGAAWLRYFASSEPGYGFYEPGVPELTLAIVPGRRRLGIGHALLAALIARARESGVRRISLSVARDNEAAVRLYTQAGFVSVGEGKGPGGTWTMLLEMSDGEGAPQSVGSPPSASAREGTTTSDASASASSAPPSTSS</sequence>
<dbReference type="SUPFAM" id="SSF55729">
    <property type="entry name" value="Acyl-CoA N-acyltransferases (Nat)"/>
    <property type="match status" value="1"/>
</dbReference>
<dbReference type="InterPro" id="IPR000182">
    <property type="entry name" value="GNAT_dom"/>
</dbReference>
<evidence type="ECO:0000256" key="3">
    <source>
        <dbReference type="SAM" id="MobiDB-lite"/>
    </source>
</evidence>
<evidence type="ECO:0000256" key="1">
    <source>
        <dbReference type="ARBA" id="ARBA00022679"/>
    </source>
</evidence>
<keyword evidence="2" id="KW-0012">Acyltransferase</keyword>
<evidence type="ECO:0000313" key="5">
    <source>
        <dbReference type="EMBL" id="TNU74762.1"/>
    </source>
</evidence>
<keyword evidence="6" id="KW-1185">Reference proteome</keyword>
<feature type="region of interest" description="Disordered" evidence="3">
    <location>
        <begin position="177"/>
        <end position="218"/>
    </location>
</feature>
<comment type="caution">
    <text evidence="5">The sequence shown here is derived from an EMBL/GenBank/DDBJ whole genome shotgun (WGS) entry which is preliminary data.</text>
</comment>
<proteinExistence type="predicted"/>
<dbReference type="Gene3D" id="3.40.630.30">
    <property type="match status" value="1"/>
</dbReference>
<dbReference type="InterPro" id="IPR050832">
    <property type="entry name" value="Bact_Acetyltransf"/>
</dbReference>
<name>A0A5C5BC82_9MICO</name>
<keyword evidence="1 5" id="KW-0808">Transferase</keyword>
<dbReference type="PROSITE" id="PS51186">
    <property type="entry name" value="GNAT"/>
    <property type="match status" value="1"/>
</dbReference>
<organism evidence="5 6">
    <name type="scientific">Miniimonas arenae</name>
    <dbReference type="NCBI Taxonomy" id="676201"/>
    <lineage>
        <taxon>Bacteria</taxon>
        <taxon>Bacillati</taxon>
        <taxon>Actinomycetota</taxon>
        <taxon>Actinomycetes</taxon>
        <taxon>Micrococcales</taxon>
        <taxon>Beutenbergiaceae</taxon>
        <taxon>Miniimonas</taxon>
    </lineage>
</organism>
<dbReference type="PANTHER" id="PTHR43877:SF1">
    <property type="entry name" value="ACETYLTRANSFERASE"/>
    <property type="match status" value="1"/>
</dbReference>
<evidence type="ECO:0000256" key="2">
    <source>
        <dbReference type="ARBA" id="ARBA00023315"/>
    </source>
</evidence>
<dbReference type="GO" id="GO:0016747">
    <property type="term" value="F:acyltransferase activity, transferring groups other than amino-acyl groups"/>
    <property type="evidence" value="ECO:0007669"/>
    <property type="project" value="InterPro"/>
</dbReference>
<dbReference type="AlphaFoldDB" id="A0A5C5BC82"/>
<dbReference type="EMBL" id="VENP01000022">
    <property type="protein sequence ID" value="TNU74762.1"/>
    <property type="molecule type" value="Genomic_DNA"/>
</dbReference>
<dbReference type="OrthoDB" id="9790865at2"/>
<protein>
    <submittedName>
        <fullName evidence="5">GNAT family N-acetyltransferase</fullName>
    </submittedName>
</protein>
<dbReference type="Proteomes" id="UP000313849">
    <property type="component" value="Unassembled WGS sequence"/>
</dbReference>
<accession>A0A5C5BC82</accession>
<evidence type="ECO:0000313" key="6">
    <source>
        <dbReference type="Proteomes" id="UP000313849"/>
    </source>
</evidence>
<reference evidence="5 6" key="1">
    <citation type="submission" date="2019-06" db="EMBL/GenBank/DDBJ databases">
        <title>Draft genome sequence of Miniimonas arenae KCTC 19750T isolated from sea sand.</title>
        <authorList>
            <person name="Park S.-J."/>
        </authorList>
    </citation>
    <scope>NUCLEOTIDE SEQUENCE [LARGE SCALE GENOMIC DNA]</scope>
    <source>
        <strain evidence="5 6">KCTC 19750</strain>
    </source>
</reference>
<feature type="domain" description="N-acetyltransferase" evidence="4">
    <location>
        <begin position="12"/>
        <end position="179"/>
    </location>
</feature>
<dbReference type="Pfam" id="PF00583">
    <property type="entry name" value="Acetyltransf_1"/>
    <property type="match status" value="1"/>
</dbReference>
<dbReference type="PANTHER" id="PTHR43877">
    <property type="entry name" value="AMINOALKYLPHOSPHONATE N-ACETYLTRANSFERASE-RELATED-RELATED"/>
    <property type="match status" value="1"/>
</dbReference>